<name>A0A2J5HGU4_9EURO</name>
<evidence type="ECO:0000313" key="1">
    <source>
        <dbReference type="EMBL" id="PLN76181.1"/>
    </source>
</evidence>
<dbReference type="AlphaFoldDB" id="A0A2J5HGU4"/>
<evidence type="ECO:0000313" key="2">
    <source>
        <dbReference type="Proteomes" id="UP000235023"/>
    </source>
</evidence>
<sequence length="151" mass="16358">MSFANALPVDSYEGTANGLCIVWTKGAAARLPGDASKWSVDPALMKGATEHVAHATATRLGKPTVVIMGSLHSTTIMGGENYQKIPHRPHCTFRLEPGGHIKVHAYVDNSDAISVRGLKVVGESVTIRDREPDLNLSIRDYWRTYNDSTAA</sequence>
<proteinExistence type="predicted"/>
<protein>
    <submittedName>
        <fullName evidence="1">Uncharacterized protein</fullName>
    </submittedName>
</protein>
<dbReference type="EMBL" id="KZ559625">
    <property type="protein sequence ID" value="PLN76181.1"/>
    <property type="molecule type" value="Genomic_DNA"/>
</dbReference>
<organism evidence="1 2">
    <name type="scientific">Aspergillus taichungensis</name>
    <dbReference type="NCBI Taxonomy" id="482145"/>
    <lineage>
        <taxon>Eukaryota</taxon>
        <taxon>Fungi</taxon>
        <taxon>Dikarya</taxon>
        <taxon>Ascomycota</taxon>
        <taxon>Pezizomycotina</taxon>
        <taxon>Eurotiomycetes</taxon>
        <taxon>Eurotiomycetidae</taxon>
        <taxon>Eurotiales</taxon>
        <taxon>Aspergillaceae</taxon>
        <taxon>Aspergillus</taxon>
        <taxon>Aspergillus subgen. Circumdati</taxon>
    </lineage>
</organism>
<keyword evidence="2" id="KW-1185">Reference proteome</keyword>
<dbReference type="Proteomes" id="UP000235023">
    <property type="component" value="Unassembled WGS sequence"/>
</dbReference>
<dbReference type="OrthoDB" id="4472682at2759"/>
<accession>A0A2J5HGU4</accession>
<reference evidence="2" key="1">
    <citation type="submission" date="2017-12" db="EMBL/GenBank/DDBJ databases">
        <authorList>
            <consortium name="DOE Joint Genome Institute"/>
            <person name="Mondo S.J."/>
            <person name="Kjaerbolling I."/>
            <person name="Vesth T.C."/>
            <person name="Frisvad J.C."/>
            <person name="Nybo J.L."/>
            <person name="Theobald S."/>
            <person name="Kuo A."/>
            <person name="Bowyer P."/>
            <person name="Matsuda Y."/>
            <person name="Lyhne E.K."/>
            <person name="Kogle M.E."/>
            <person name="Clum A."/>
            <person name="Lipzen A."/>
            <person name="Salamov A."/>
            <person name="Ngan C.Y."/>
            <person name="Daum C."/>
            <person name="Chiniquy J."/>
            <person name="Barry K."/>
            <person name="LaButti K."/>
            <person name="Haridas S."/>
            <person name="Simmons B.A."/>
            <person name="Magnuson J.K."/>
            <person name="Mortensen U.H."/>
            <person name="Larsen T.O."/>
            <person name="Grigoriev I.V."/>
            <person name="Baker S.E."/>
            <person name="Andersen M.R."/>
            <person name="Nordberg H.P."/>
            <person name="Cantor M.N."/>
            <person name="Hua S.X."/>
        </authorList>
    </citation>
    <scope>NUCLEOTIDE SEQUENCE [LARGE SCALE GENOMIC DNA]</scope>
    <source>
        <strain evidence="2">IBT 19404</strain>
    </source>
</reference>
<gene>
    <name evidence="1" type="ORF">BDW42DRAFT_26134</name>
</gene>